<dbReference type="GO" id="GO:0015408">
    <property type="term" value="F:ABC-type ferric iron transporter activity"/>
    <property type="evidence" value="ECO:0007669"/>
    <property type="project" value="InterPro"/>
</dbReference>
<dbReference type="EC" id="7.6.2.9" evidence="9"/>
<keyword evidence="7" id="KW-0406">Ion transport</keyword>
<dbReference type="GO" id="GO:0015418">
    <property type="term" value="F:ABC-type quaternary ammonium compound transporting activity"/>
    <property type="evidence" value="ECO:0007669"/>
    <property type="project" value="UniProtKB-EC"/>
</dbReference>
<evidence type="ECO:0000256" key="3">
    <source>
        <dbReference type="ARBA" id="ARBA00022496"/>
    </source>
</evidence>
<dbReference type="AlphaFoldDB" id="A0A2I1M9J4"/>
<dbReference type="SMART" id="SM00382">
    <property type="entry name" value="AAA"/>
    <property type="match status" value="1"/>
</dbReference>
<evidence type="ECO:0000256" key="7">
    <source>
        <dbReference type="ARBA" id="ARBA00023065"/>
    </source>
</evidence>
<dbReference type="InterPro" id="IPR017871">
    <property type="entry name" value="ABC_transporter-like_CS"/>
</dbReference>
<keyword evidence="1" id="KW-0813">Transport</keyword>
<dbReference type="Gene3D" id="3.40.50.300">
    <property type="entry name" value="P-loop containing nucleotide triphosphate hydrolases"/>
    <property type="match status" value="1"/>
</dbReference>
<proteinExistence type="predicted"/>
<protein>
    <recommendedName>
        <fullName evidence="9">ABC-type quaternary amine transporter</fullName>
        <ecNumber evidence="9">7.6.2.9</ecNumber>
    </recommendedName>
</protein>
<dbReference type="GO" id="GO:0005524">
    <property type="term" value="F:ATP binding"/>
    <property type="evidence" value="ECO:0007669"/>
    <property type="project" value="UniProtKB-KW"/>
</dbReference>
<gene>
    <name evidence="11" type="ORF">CYJ34_03175</name>
</gene>
<dbReference type="Pfam" id="PF00005">
    <property type="entry name" value="ABC_tran"/>
    <property type="match status" value="1"/>
</dbReference>
<dbReference type="FunFam" id="3.40.50.300:FF:000425">
    <property type="entry name" value="Probable ABC transporter, ATP-binding subunit"/>
    <property type="match status" value="1"/>
</dbReference>
<dbReference type="RefSeq" id="WP_101539900.1">
    <property type="nucleotide sequence ID" value="NZ_JBHWQV010000114.1"/>
</dbReference>
<dbReference type="GO" id="GO:0016020">
    <property type="term" value="C:membrane"/>
    <property type="evidence" value="ECO:0007669"/>
    <property type="project" value="InterPro"/>
</dbReference>
<dbReference type="PROSITE" id="PS00211">
    <property type="entry name" value="ABC_TRANSPORTER_1"/>
    <property type="match status" value="1"/>
</dbReference>
<evidence type="ECO:0000256" key="2">
    <source>
        <dbReference type="ARBA" id="ARBA00022475"/>
    </source>
</evidence>
<evidence type="ECO:0000256" key="9">
    <source>
        <dbReference type="ARBA" id="ARBA00066388"/>
    </source>
</evidence>
<evidence type="ECO:0000256" key="4">
    <source>
        <dbReference type="ARBA" id="ARBA00022741"/>
    </source>
</evidence>
<comment type="caution">
    <text evidence="11">The sequence shown here is derived from an EMBL/GenBank/DDBJ whole genome shotgun (WGS) entry which is preliminary data.</text>
</comment>
<organism evidence="11 12">
    <name type="scientific">Anaerococcus octavius</name>
    <dbReference type="NCBI Taxonomy" id="54007"/>
    <lineage>
        <taxon>Bacteria</taxon>
        <taxon>Bacillati</taxon>
        <taxon>Bacillota</taxon>
        <taxon>Tissierellia</taxon>
        <taxon>Tissierellales</taxon>
        <taxon>Peptoniphilaceae</taxon>
        <taxon>Anaerococcus</taxon>
    </lineage>
</organism>
<dbReference type="InterPro" id="IPR050093">
    <property type="entry name" value="ABC_SmlMolc_Importer"/>
</dbReference>
<evidence type="ECO:0000313" key="12">
    <source>
        <dbReference type="Proteomes" id="UP000234335"/>
    </source>
</evidence>
<accession>A0A2I1M9J4</accession>
<dbReference type="PANTHER" id="PTHR42781:SF4">
    <property type="entry name" value="SPERMIDINE_PUTRESCINE IMPORT ATP-BINDING PROTEIN POTA"/>
    <property type="match status" value="1"/>
</dbReference>
<keyword evidence="6" id="KW-0408">Iron</keyword>
<evidence type="ECO:0000259" key="10">
    <source>
        <dbReference type="PROSITE" id="PS50893"/>
    </source>
</evidence>
<name>A0A2I1M9J4_9FIRM</name>
<keyword evidence="8" id="KW-0472">Membrane</keyword>
<keyword evidence="4" id="KW-0547">Nucleotide-binding</keyword>
<dbReference type="CDD" id="cd03259">
    <property type="entry name" value="ABC_Carb_Solutes_like"/>
    <property type="match status" value="1"/>
</dbReference>
<dbReference type="SUPFAM" id="SSF52540">
    <property type="entry name" value="P-loop containing nucleoside triphosphate hydrolases"/>
    <property type="match status" value="1"/>
</dbReference>
<evidence type="ECO:0000256" key="6">
    <source>
        <dbReference type="ARBA" id="ARBA00023004"/>
    </source>
</evidence>
<dbReference type="PROSITE" id="PS50893">
    <property type="entry name" value="ABC_TRANSPORTER_2"/>
    <property type="match status" value="1"/>
</dbReference>
<dbReference type="PANTHER" id="PTHR42781">
    <property type="entry name" value="SPERMIDINE/PUTRESCINE IMPORT ATP-BINDING PROTEIN POTA"/>
    <property type="match status" value="1"/>
</dbReference>
<evidence type="ECO:0000313" key="11">
    <source>
        <dbReference type="EMBL" id="PKZ16801.1"/>
    </source>
</evidence>
<sequence length="306" mass="34941">MDLISAKNISKSYKTKKILDNISFDIGSGQVLSIVGNSGSGKSTILKILSGIIDDFDGNIYLNNKNITKIDMKERKFILMFQDDELFPHMTIFDNIAFGLKINRLDKGYISKEVEKYLELVGLYDHKNKYPSQLSGGEKQRVSLARSLIVKPKMLLLDEPFTALDQTLRENLRNETFKIIKEQNIPTLFVSHDINEAVEVADKLAILSNGKFLAYDNPRKIFENPKNIEAAKFIFKDNIIENKLIKKSDVEILEGEDYIIVDKVYKGDYFTYTLSGNYKLLVDSPKEFFVNDNVGVQINSIIELEE</sequence>
<dbReference type="EMBL" id="PKGS01000002">
    <property type="protein sequence ID" value="PKZ16801.1"/>
    <property type="molecule type" value="Genomic_DNA"/>
</dbReference>
<keyword evidence="5" id="KW-0067">ATP-binding</keyword>
<evidence type="ECO:0000256" key="5">
    <source>
        <dbReference type="ARBA" id="ARBA00022840"/>
    </source>
</evidence>
<keyword evidence="2" id="KW-1003">Cell membrane</keyword>
<keyword evidence="3" id="KW-0410">Iron transport</keyword>
<dbReference type="InterPro" id="IPR003593">
    <property type="entry name" value="AAA+_ATPase"/>
</dbReference>
<dbReference type="InterPro" id="IPR027417">
    <property type="entry name" value="P-loop_NTPase"/>
</dbReference>
<dbReference type="InterPro" id="IPR015853">
    <property type="entry name" value="ABC_transpr_FbpC"/>
</dbReference>
<dbReference type="GO" id="GO:0016887">
    <property type="term" value="F:ATP hydrolysis activity"/>
    <property type="evidence" value="ECO:0007669"/>
    <property type="project" value="InterPro"/>
</dbReference>
<feature type="domain" description="ABC transporter" evidence="10">
    <location>
        <begin position="4"/>
        <end position="234"/>
    </location>
</feature>
<dbReference type="Proteomes" id="UP000234335">
    <property type="component" value="Unassembled WGS sequence"/>
</dbReference>
<evidence type="ECO:0000256" key="1">
    <source>
        <dbReference type="ARBA" id="ARBA00022448"/>
    </source>
</evidence>
<dbReference type="InterPro" id="IPR003439">
    <property type="entry name" value="ABC_transporter-like_ATP-bd"/>
</dbReference>
<evidence type="ECO:0000256" key="8">
    <source>
        <dbReference type="ARBA" id="ARBA00023136"/>
    </source>
</evidence>
<reference evidence="11 12" key="1">
    <citation type="submission" date="2017-12" db="EMBL/GenBank/DDBJ databases">
        <title>Phylogenetic diversity of female urinary microbiome.</title>
        <authorList>
            <person name="Thomas-White K."/>
            <person name="Wolfe A.J."/>
        </authorList>
    </citation>
    <scope>NUCLEOTIDE SEQUENCE [LARGE SCALE GENOMIC DNA]</scope>
    <source>
        <strain evidence="11 12">UMB0119</strain>
    </source>
</reference>
<keyword evidence="12" id="KW-1185">Reference proteome</keyword>